<evidence type="ECO:0000313" key="13">
    <source>
        <dbReference type="Proteomes" id="UP000678499"/>
    </source>
</evidence>
<sequence length="2091" mass="237302">MLRLYEKFCLADDPKVFCEESDLDFKTMREVVSKHADLSTAMELSFPIISETTAEINMSDEEKDLLLKIACFGAFYPNYFSSETLKTESEINRALKTDSDPRKTVVLSGLPTNSRVSYADQVTELLQAVSNNVQVKQIDSKCYATFDTCLSEPLSYMESFEKKQLRRFCDVDTSVFLAQKMWNPEFNPFQIRVYNDDGAPIVKRMKFEDDIEPVTIPKRDLSRLRRNTALKEMNPMFDIVVGKTEDPSHFWARRYIDKIGKILRNIENHQLFPVPHAVLRPGMGILVPHFSKTLQKDMYYRAEVLSYTTISGCRWIYARLTETGIDVKVRHEDTRMYTREIQDSLPSELQEWQAFPCALAETAPYMTSNTEKKYSRDAISKFEELTSPHNARLLIKIFSVEYGVAKVFLYVRPDNDVSPTIVQSILYRECLASRVEESELSKKDAASFKSYAKGVESEDSAEESREMSGLTIDHEIPHTEVIDLRGPWSVLRHEYHALAFQHRQRQAKVQRESVNSIALDVNCGRGTENFLVAAHVSLDGAGEKLIASNTVAINWKPGKQFLMTILFAPAVEFRIDAKQERIVGVLCGLRYEANAIRAEFNKLLCLTRGMEHAYVVRRSSQKKLMAILKEFMDTPRRCMMTQPRLFSLADLKRETSDDELDESEDMQISDDEVEKGVRSHFRTSSSSSASLPSPGKPVSNSTPFVKSGIGSKRGSIFSDVYSSGFLLKFCRPPYLTPGLRGSENLKHGTALFASCKSVASRRESLASTYRTPGMGTTEASSRQTLEKLSKLSLGIGGSRETHEQLRRHGVFVPRLGNFTKPEVVANHIDADDAVDKWKRYLYQRPVLPSTSNAKVPIQDTDMPLVRTQEPHAIREEIARARFCTVLMEKVCPLILRVFEDFSEAKKQKLRFNCVKAMLRALADVHAYIKSWMLINEEEAGQTQPVLRIFGEIQESGNVFEGFSKIIIEFQGALHAKLQDKFRDCMAEVFVYGFAACCSHFADDCNCTGVDPSFYAPCTVMDSDQDCSCKACILEDFRVVTALLVDLELIECLGGDFVSSHLKAKIRAKVKELIAEAQNQQHSGALMESLETIVGNWLNAVYWPSLDVLTSTKIRDLLMPCAQERAHQANTRIKMFMKAQLIEYAYHSIFVVVTSNIFNIIVEFPESAGILDDLKAAFVHLGSSYKRRFVDSLKTVLSDKLLQPGVATHDILTAYVSALKALRYLDPSGVLALEACSPMKNYLMTRNDTVKTIVVSLTDSKSGGLADELTLSGLNPAVHAEDWDEDGGDSDYAVGELEDENSAPRFDSSMREGDWEDWEPDTWDVQPEFQSKASRHADIISMLVNIYGSRRVFIQEYRKILAERIIDSFNLNLDCEIRCKEFLKMRFGEAFFQNCEVMLTDVNKSLRLASMIEQESATSQPAFQMLTLVRSVQFWPNIYRGETFELPSCVMTEFDHYRVAFETLKGNRTLIWDPHMGEVEIRVELQDRVLSLKVPPIMASIILHFQEKNAWTLDDLSSELKIAPSYLKRKIRFWQAHRVIRETKPDYFVQFETEDEWIHADKECFASIPTIAYYDNDDEVARECEAETTKSKMDAFWSYIVGMLKNLKTLPLNRIHSMLKMFAMQEASAEECSLDELKEYLLTKVRSQELFFSNNMFKLPPVHMDEEMSEVKELEDIGELAGSACNSEVRDPEVVLIEDDPPIEVEPSEEKTESSVEPPQSQNLSSSAQTKPKEQQRCNPRCRIQVSNVPFAVECQELREAFQKEVGNVSDCQLVLDANGKSTGTANVDLEKPEDVEFAVRTMHRYMMKGRRIVVKKSSDASAKEKRKNEPRRSPPRNAAKRKEPVANRRNANQRSENRSDQRQARDRSRQDERTNYRQDDRRGDQQSSFPRGPDFYETYGISEDVLRKLEIDPPLINRVCVANLASGVDRKKLRETFKLAGKIRWLAMLADRNGRFIGRAVMEFDHPVEAVEAISLFDKQIYHGRQLRVRLDQEHWVSQFMDLPNGLKTFGKGLGVNGAPLLDIAANFAELEDDKKPKQQESQTMPAAAPQSFVPYGAGLLGPAPGMQNTSAAAMQLQSILQGLGSAVGAL</sequence>
<keyword evidence="2" id="KW-0132">Cell division</keyword>
<feature type="compositionally biased region" description="Low complexity" evidence="9">
    <location>
        <begin position="682"/>
        <end position="693"/>
    </location>
</feature>
<dbReference type="InterPro" id="IPR016158">
    <property type="entry name" value="Cullin_homology"/>
</dbReference>
<evidence type="ECO:0000256" key="2">
    <source>
        <dbReference type="ARBA" id="ARBA00022618"/>
    </source>
</evidence>
<dbReference type="Pfam" id="PF00076">
    <property type="entry name" value="RRM_1"/>
    <property type="match status" value="2"/>
</dbReference>
<evidence type="ECO:0000256" key="8">
    <source>
        <dbReference type="PROSITE-ProRule" id="PRU00330"/>
    </source>
</evidence>
<dbReference type="Gene3D" id="3.30.70.330">
    <property type="match status" value="2"/>
</dbReference>
<dbReference type="InterPro" id="IPR036317">
    <property type="entry name" value="Cullin_homology_sf"/>
</dbReference>
<comment type="similarity">
    <text evidence="8">Belongs to the cullin family.</text>
</comment>
<keyword evidence="4" id="KW-0833">Ubl conjugation pathway</keyword>
<feature type="compositionally biased region" description="Basic and acidic residues" evidence="9">
    <location>
        <begin position="1855"/>
        <end position="1884"/>
    </location>
</feature>
<dbReference type="SUPFAM" id="SSF75632">
    <property type="entry name" value="Cullin homology domain"/>
    <property type="match status" value="1"/>
</dbReference>
<dbReference type="InterPro" id="IPR044554">
    <property type="entry name" value="ANAPC2"/>
</dbReference>
<dbReference type="OrthoDB" id="5581181at2759"/>
<dbReference type="Gene3D" id="2.40.50.90">
    <property type="match status" value="1"/>
</dbReference>
<dbReference type="Proteomes" id="UP000678499">
    <property type="component" value="Unassembled WGS sequence"/>
</dbReference>
<dbReference type="Pfam" id="PF26557">
    <property type="entry name" value="Cullin_AB"/>
    <property type="match status" value="1"/>
</dbReference>
<dbReference type="InterPro" id="IPR000504">
    <property type="entry name" value="RRM_dom"/>
</dbReference>
<dbReference type="SMART" id="SM00360">
    <property type="entry name" value="RRM"/>
    <property type="match status" value="2"/>
</dbReference>
<feature type="domain" description="Cullin family profile" evidence="10">
    <location>
        <begin position="1296"/>
        <end position="1534"/>
    </location>
</feature>
<dbReference type="PROSITE" id="PS50069">
    <property type="entry name" value="CULLIN_2"/>
    <property type="match status" value="1"/>
</dbReference>
<feature type="region of interest" description="Disordered" evidence="9">
    <location>
        <begin position="1809"/>
        <end position="1896"/>
    </location>
</feature>
<keyword evidence="13" id="KW-1185">Reference proteome</keyword>
<dbReference type="GO" id="GO:0003723">
    <property type="term" value="F:RNA binding"/>
    <property type="evidence" value="ECO:0007669"/>
    <property type="project" value="UniProtKB-UniRule"/>
</dbReference>
<protein>
    <recommendedName>
        <fullName evidence="1">Anaphase-promoting complex subunit 2</fullName>
    </recommendedName>
</protein>
<evidence type="ECO:0000259" key="11">
    <source>
        <dbReference type="PROSITE" id="PS50102"/>
    </source>
</evidence>
<dbReference type="InterPro" id="IPR014786">
    <property type="entry name" value="ANAPC2_C"/>
</dbReference>
<feature type="compositionally biased region" description="Polar residues" evidence="9">
    <location>
        <begin position="1714"/>
        <end position="1729"/>
    </location>
</feature>
<feature type="domain" description="RRM" evidence="11">
    <location>
        <begin position="1741"/>
        <end position="1819"/>
    </location>
</feature>
<keyword evidence="3" id="KW-0498">Mitosis</keyword>
<dbReference type="InterPro" id="IPR012677">
    <property type="entry name" value="Nucleotide-bd_a/b_plait_sf"/>
</dbReference>
<evidence type="ECO:0000256" key="5">
    <source>
        <dbReference type="ARBA" id="ARBA00022884"/>
    </source>
</evidence>
<proteinExistence type="inferred from homology"/>
<dbReference type="InterPro" id="IPR035979">
    <property type="entry name" value="RBD_domain_sf"/>
</dbReference>
<dbReference type="GO" id="GO:0007091">
    <property type="term" value="P:metaphase/anaphase transition of mitotic cell cycle"/>
    <property type="evidence" value="ECO:0007669"/>
    <property type="project" value="TreeGrafter"/>
</dbReference>
<dbReference type="SMART" id="SM01013">
    <property type="entry name" value="APC2"/>
    <property type="match status" value="1"/>
</dbReference>
<feature type="region of interest" description="Disordered" evidence="9">
    <location>
        <begin position="1704"/>
        <end position="1736"/>
    </location>
</feature>
<dbReference type="Pfam" id="PF08672">
    <property type="entry name" value="ANAPC2"/>
    <property type="match status" value="1"/>
</dbReference>
<evidence type="ECO:0000259" key="10">
    <source>
        <dbReference type="PROSITE" id="PS50069"/>
    </source>
</evidence>
<dbReference type="Pfam" id="PF25773">
    <property type="entry name" value="TPR_ANAPC2"/>
    <property type="match status" value="1"/>
</dbReference>
<dbReference type="Gene3D" id="3.30.230.130">
    <property type="entry name" value="Cullin, Chain C, Domain 2"/>
    <property type="match status" value="1"/>
</dbReference>
<name>A0A7R9BVT9_9CRUS</name>
<dbReference type="SUPFAM" id="SSF46785">
    <property type="entry name" value="Winged helix' DNA-binding domain"/>
    <property type="match status" value="1"/>
</dbReference>
<dbReference type="Gene3D" id="1.20.1310.10">
    <property type="entry name" value="Cullin Repeats"/>
    <property type="match status" value="1"/>
</dbReference>
<dbReference type="InterPro" id="IPR057975">
    <property type="entry name" value="TPR_ANAPC2"/>
</dbReference>
<dbReference type="InterPro" id="IPR036388">
    <property type="entry name" value="WH-like_DNA-bd_sf"/>
</dbReference>
<dbReference type="SUPFAM" id="SSF54928">
    <property type="entry name" value="RNA-binding domain, RBD"/>
    <property type="match status" value="1"/>
</dbReference>
<gene>
    <name evidence="12" type="ORF">NMOB1V02_LOCUS9797</name>
</gene>
<dbReference type="PANTHER" id="PTHR45957:SF1">
    <property type="entry name" value="ANAPHASE-PROMOTING COMPLEX SUBUNIT 2"/>
    <property type="match status" value="1"/>
</dbReference>
<dbReference type="GO" id="GO:0070979">
    <property type="term" value="P:protein K11-linked ubiquitination"/>
    <property type="evidence" value="ECO:0007669"/>
    <property type="project" value="TreeGrafter"/>
</dbReference>
<evidence type="ECO:0000256" key="1">
    <source>
        <dbReference type="ARBA" id="ARBA00016068"/>
    </source>
</evidence>
<keyword evidence="5 7" id="KW-0694">RNA-binding</keyword>
<feature type="compositionally biased region" description="Acidic residues" evidence="9">
    <location>
        <begin position="657"/>
        <end position="673"/>
    </location>
</feature>
<evidence type="ECO:0000256" key="7">
    <source>
        <dbReference type="PROSITE-ProRule" id="PRU00176"/>
    </source>
</evidence>
<dbReference type="GO" id="GO:0051301">
    <property type="term" value="P:cell division"/>
    <property type="evidence" value="ECO:0007669"/>
    <property type="project" value="UniProtKB-KW"/>
</dbReference>
<dbReference type="EMBL" id="CAJPEX010003546">
    <property type="protein sequence ID" value="CAG0922319.1"/>
    <property type="molecule type" value="Genomic_DNA"/>
</dbReference>
<evidence type="ECO:0000256" key="4">
    <source>
        <dbReference type="ARBA" id="ARBA00022786"/>
    </source>
</evidence>
<organism evidence="12">
    <name type="scientific">Notodromas monacha</name>
    <dbReference type="NCBI Taxonomy" id="399045"/>
    <lineage>
        <taxon>Eukaryota</taxon>
        <taxon>Metazoa</taxon>
        <taxon>Ecdysozoa</taxon>
        <taxon>Arthropoda</taxon>
        <taxon>Crustacea</taxon>
        <taxon>Oligostraca</taxon>
        <taxon>Ostracoda</taxon>
        <taxon>Podocopa</taxon>
        <taxon>Podocopida</taxon>
        <taxon>Cypridocopina</taxon>
        <taxon>Cypridoidea</taxon>
        <taxon>Cyprididae</taxon>
        <taxon>Notodromas</taxon>
    </lineage>
</organism>
<dbReference type="GO" id="GO:0005680">
    <property type="term" value="C:anaphase-promoting complex"/>
    <property type="evidence" value="ECO:0007669"/>
    <property type="project" value="TreeGrafter"/>
</dbReference>
<evidence type="ECO:0000256" key="3">
    <source>
        <dbReference type="ARBA" id="ARBA00022776"/>
    </source>
</evidence>
<dbReference type="GO" id="GO:0006511">
    <property type="term" value="P:ubiquitin-dependent protein catabolic process"/>
    <property type="evidence" value="ECO:0007669"/>
    <property type="project" value="InterPro"/>
</dbReference>
<evidence type="ECO:0000256" key="9">
    <source>
        <dbReference type="SAM" id="MobiDB-lite"/>
    </source>
</evidence>
<dbReference type="PROSITE" id="PS50102">
    <property type="entry name" value="RRM"/>
    <property type="match status" value="2"/>
</dbReference>
<dbReference type="EMBL" id="OA885583">
    <property type="protein sequence ID" value="CAD7282167.1"/>
    <property type="molecule type" value="Genomic_DNA"/>
</dbReference>
<dbReference type="InterPro" id="IPR059120">
    <property type="entry name" value="Cullin-like_AB"/>
</dbReference>
<dbReference type="SMART" id="SM00182">
    <property type="entry name" value="CULLIN"/>
    <property type="match status" value="1"/>
</dbReference>
<evidence type="ECO:0000256" key="6">
    <source>
        <dbReference type="ARBA" id="ARBA00023306"/>
    </source>
</evidence>
<dbReference type="PANTHER" id="PTHR45957">
    <property type="entry name" value="ANAPHASE-PROMOTING COMPLEX SUBUNIT 2"/>
    <property type="match status" value="1"/>
</dbReference>
<dbReference type="Gene3D" id="1.10.10.10">
    <property type="entry name" value="Winged helix-like DNA-binding domain superfamily/Winged helix DNA-binding domain"/>
    <property type="match status" value="1"/>
</dbReference>
<dbReference type="InterPro" id="IPR035437">
    <property type="entry name" value="SNase_OB-fold_sf"/>
</dbReference>
<dbReference type="GO" id="GO:0031625">
    <property type="term" value="F:ubiquitin protein ligase binding"/>
    <property type="evidence" value="ECO:0007669"/>
    <property type="project" value="InterPro"/>
</dbReference>
<feature type="region of interest" description="Disordered" evidence="9">
    <location>
        <begin position="657"/>
        <end position="704"/>
    </location>
</feature>
<evidence type="ECO:0000313" key="12">
    <source>
        <dbReference type="EMBL" id="CAD7282167.1"/>
    </source>
</evidence>
<dbReference type="InterPro" id="IPR036390">
    <property type="entry name" value="WH_DNA-bd_sf"/>
</dbReference>
<accession>A0A7R9BVT9</accession>
<reference evidence="12" key="1">
    <citation type="submission" date="2020-11" db="EMBL/GenBank/DDBJ databases">
        <authorList>
            <person name="Tran Van P."/>
        </authorList>
    </citation>
    <scope>NUCLEOTIDE SEQUENCE</scope>
</reference>
<feature type="domain" description="RRM" evidence="11">
    <location>
        <begin position="1917"/>
        <end position="1994"/>
    </location>
</feature>
<keyword evidence="6" id="KW-0131">Cell cycle</keyword>
<feature type="compositionally biased region" description="Basic and acidic residues" evidence="9">
    <location>
        <begin position="1816"/>
        <end position="1832"/>
    </location>
</feature>